<dbReference type="AlphaFoldDB" id="A0AAN9QV17"/>
<organism evidence="2 3">
    <name type="scientific">Phaseolus coccineus</name>
    <name type="common">Scarlet runner bean</name>
    <name type="synonym">Phaseolus multiflorus</name>
    <dbReference type="NCBI Taxonomy" id="3886"/>
    <lineage>
        <taxon>Eukaryota</taxon>
        <taxon>Viridiplantae</taxon>
        <taxon>Streptophyta</taxon>
        <taxon>Embryophyta</taxon>
        <taxon>Tracheophyta</taxon>
        <taxon>Spermatophyta</taxon>
        <taxon>Magnoliopsida</taxon>
        <taxon>eudicotyledons</taxon>
        <taxon>Gunneridae</taxon>
        <taxon>Pentapetalae</taxon>
        <taxon>rosids</taxon>
        <taxon>fabids</taxon>
        <taxon>Fabales</taxon>
        <taxon>Fabaceae</taxon>
        <taxon>Papilionoideae</taxon>
        <taxon>50 kb inversion clade</taxon>
        <taxon>NPAAA clade</taxon>
        <taxon>indigoferoid/millettioid clade</taxon>
        <taxon>Phaseoleae</taxon>
        <taxon>Phaseolus</taxon>
    </lineage>
</organism>
<evidence type="ECO:0000313" key="3">
    <source>
        <dbReference type="Proteomes" id="UP001374584"/>
    </source>
</evidence>
<sequence>MKLAQLYSSDIQRGASSTPIREGPQTSLINHCGSSDEEGGRDSVGPKRSLNLIKEEGAIVDDGYKTPMRQYGQPRVVSDHCALVMKSWVKDCCSKPLKSIDAWHMEPGFKELEHPKLHCVLGVAAIRGKCVLSAMRCKESVLGSTERPCSA</sequence>
<name>A0AAN9QV17_PHACN</name>
<feature type="region of interest" description="Disordered" evidence="1">
    <location>
        <begin position="1"/>
        <end position="48"/>
    </location>
</feature>
<evidence type="ECO:0000313" key="2">
    <source>
        <dbReference type="EMBL" id="KAK7348649.1"/>
    </source>
</evidence>
<proteinExistence type="predicted"/>
<dbReference type="Proteomes" id="UP001374584">
    <property type="component" value="Unassembled WGS sequence"/>
</dbReference>
<reference evidence="2 3" key="1">
    <citation type="submission" date="2024-01" db="EMBL/GenBank/DDBJ databases">
        <title>The genomes of 5 underutilized Papilionoideae crops provide insights into root nodulation and disease resistanc.</title>
        <authorList>
            <person name="Jiang F."/>
        </authorList>
    </citation>
    <scope>NUCLEOTIDE SEQUENCE [LARGE SCALE GENOMIC DNA]</scope>
    <source>
        <strain evidence="2">JINMINGXINNONG_FW02</strain>
        <tissue evidence="2">Leaves</tissue>
    </source>
</reference>
<dbReference type="EMBL" id="JAYMYR010000008">
    <property type="protein sequence ID" value="KAK7348649.1"/>
    <property type="molecule type" value="Genomic_DNA"/>
</dbReference>
<gene>
    <name evidence="2" type="ORF">VNO80_23243</name>
</gene>
<accession>A0AAN9QV17</accession>
<comment type="caution">
    <text evidence="2">The sequence shown here is derived from an EMBL/GenBank/DDBJ whole genome shotgun (WGS) entry which is preliminary data.</text>
</comment>
<evidence type="ECO:0000256" key="1">
    <source>
        <dbReference type="SAM" id="MobiDB-lite"/>
    </source>
</evidence>
<protein>
    <submittedName>
        <fullName evidence="2">Uncharacterized protein</fullName>
    </submittedName>
</protein>
<feature type="compositionally biased region" description="Polar residues" evidence="1">
    <location>
        <begin position="1"/>
        <end position="33"/>
    </location>
</feature>
<keyword evidence="3" id="KW-1185">Reference proteome</keyword>